<evidence type="ECO:0000313" key="9">
    <source>
        <dbReference type="Proteomes" id="UP001500037"/>
    </source>
</evidence>
<accession>A0ABN1W9H7</accession>
<organism evidence="8 9">
    <name type="scientific">Kitasatospora nipponensis</name>
    <dbReference type="NCBI Taxonomy" id="258049"/>
    <lineage>
        <taxon>Bacteria</taxon>
        <taxon>Bacillati</taxon>
        <taxon>Actinomycetota</taxon>
        <taxon>Actinomycetes</taxon>
        <taxon>Kitasatosporales</taxon>
        <taxon>Streptomycetaceae</taxon>
        <taxon>Kitasatospora</taxon>
    </lineage>
</organism>
<feature type="domain" description="Acyl-CoA dehydrogenase/oxidase C-terminal" evidence="6">
    <location>
        <begin position="216"/>
        <end position="354"/>
    </location>
</feature>
<dbReference type="Gene3D" id="1.20.140.10">
    <property type="entry name" value="Butyryl-CoA Dehydrogenase, subunit A, domain 3"/>
    <property type="match status" value="1"/>
</dbReference>
<comment type="caution">
    <text evidence="8">The sequence shown here is derived from an EMBL/GenBank/DDBJ whole genome shotgun (WGS) entry which is preliminary data.</text>
</comment>
<proteinExistence type="inferred from homology"/>
<keyword evidence="4" id="KW-0274">FAD</keyword>
<name>A0ABN1W9H7_9ACTN</name>
<dbReference type="Pfam" id="PF02771">
    <property type="entry name" value="Acyl-CoA_dh_N"/>
    <property type="match status" value="1"/>
</dbReference>
<dbReference type="RefSeq" id="WP_344442669.1">
    <property type="nucleotide sequence ID" value="NZ_BAAALF010000058.1"/>
</dbReference>
<evidence type="ECO:0000256" key="1">
    <source>
        <dbReference type="ARBA" id="ARBA00001974"/>
    </source>
</evidence>
<evidence type="ECO:0000256" key="4">
    <source>
        <dbReference type="ARBA" id="ARBA00022827"/>
    </source>
</evidence>
<evidence type="ECO:0000259" key="7">
    <source>
        <dbReference type="Pfam" id="PF02771"/>
    </source>
</evidence>
<evidence type="ECO:0000259" key="6">
    <source>
        <dbReference type="Pfam" id="PF00441"/>
    </source>
</evidence>
<keyword evidence="3" id="KW-0285">Flavoprotein</keyword>
<feature type="domain" description="Acyl-CoA dehydrogenase/oxidase N-terminal" evidence="7">
    <location>
        <begin position="50"/>
        <end position="116"/>
    </location>
</feature>
<comment type="similarity">
    <text evidence="2">Belongs to the acyl-CoA dehydrogenase family.</text>
</comment>
<evidence type="ECO:0000256" key="5">
    <source>
        <dbReference type="ARBA" id="ARBA00023002"/>
    </source>
</evidence>
<keyword evidence="9" id="KW-1185">Reference proteome</keyword>
<evidence type="ECO:0000256" key="2">
    <source>
        <dbReference type="ARBA" id="ARBA00009347"/>
    </source>
</evidence>
<dbReference type="InterPro" id="IPR009100">
    <property type="entry name" value="AcylCoA_DH/oxidase_NM_dom_sf"/>
</dbReference>
<dbReference type="SUPFAM" id="SSF56645">
    <property type="entry name" value="Acyl-CoA dehydrogenase NM domain-like"/>
    <property type="match status" value="1"/>
</dbReference>
<dbReference type="SUPFAM" id="SSF47203">
    <property type="entry name" value="Acyl-CoA dehydrogenase C-terminal domain-like"/>
    <property type="match status" value="1"/>
</dbReference>
<comment type="cofactor">
    <cofactor evidence="1">
        <name>FAD</name>
        <dbReference type="ChEBI" id="CHEBI:57692"/>
    </cofactor>
</comment>
<sequence>MNLLYTEIEEELRASVRALLTDRSPVAALPGRLAGPDQHDPDPHDPALHDPALWHALAAELGTAGLQVPEAAGGAGASLRESAVVLEELGRSLAPVPFLGSAVLATTALLAAGSERVAELASGARTGTLAVPFSSWEHRPTVRVEGGTLSGRVTSVADATAADLLVVPVEGGALYLVERGFTRTARTSLDLTRPLTDLAFERAPAHLLTEDPAVLARTLRTGAGLLASEQLGIAEWCLASTVDYLRERRQFNRPVGSFQALKHRLADLWLEVVGARATARAAADALANGAADAPVLVAVAASHCGTVAVRAAEECIQLHGGIGMTWEHPAHLFLKRAKADQLALGTPARYRSALADLVDLPA</sequence>
<gene>
    <name evidence="8" type="ORF">GCM10009665_35720</name>
</gene>
<dbReference type="InterPro" id="IPR037069">
    <property type="entry name" value="AcylCoA_DH/ox_N_sf"/>
</dbReference>
<dbReference type="EMBL" id="BAAALF010000058">
    <property type="protein sequence ID" value="GAA1241857.1"/>
    <property type="molecule type" value="Genomic_DNA"/>
</dbReference>
<protein>
    <submittedName>
        <fullName evidence="8">Acyl-CoA dehydrogenase family protein</fullName>
    </submittedName>
</protein>
<keyword evidence="5" id="KW-0560">Oxidoreductase</keyword>
<dbReference type="InterPro" id="IPR009075">
    <property type="entry name" value="AcylCo_DH/oxidase_C"/>
</dbReference>
<dbReference type="PANTHER" id="PTHR43884">
    <property type="entry name" value="ACYL-COA DEHYDROGENASE"/>
    <property type="match status" value="1"/>
</dbReference>
<dbReference type="InterPro" id="IPR036250">
    <property type="entry name" value="AcylCo_DH-like_C"/>
</dbReference>
<dbReference type="InterPro" id="IPR013786">
    <property type="entry name" value="AcylCoA_DH/ox_N"/>
</dbReference>
<dbReference type="Proteomes" id="UP001500037">
    <property type="component" value="Unassembled WGS sequence"/>
</dbReference>
<dbReference type="PANTHER" id="PTHR43884:SF20">
    <property type="entry name" value="ACYL-COA DEHYDROGENASE FADE28"/>
    <property type="match status" value="1"/>
</dbReference>
<dbReference type="Pfam" id="PF00441">
    <property type="entry name" value="Acyl-CoA_dh_1"/>
    <property type="match status" value="1"/>
</dbReference>
<evidence type="ECO:0000256" key="3">
    <source>
        <dbReference type="ARBA" id="ARBA00022630"/>
    </source>
</evidence>
<reference evidence="8 9" key="1">
    <citation type="journal article" date="2019" name="Int. J. Syst. Evol. Microbiol.">
        <title>The Global Catalogue of Microorganisms (GCM) 10K type strain sequencing project: providing services to taxonomists for standard genome sequencing and annotation.</title>
        <authorList>
            <consortium name="The Broad Institute Genomics Platform"/>
            <consortium name="The Broad Institute Genome Sequencing Center for Infectious Disease"/>
            <person name="Wu L."/>
            <person name="Ma J."/>
        </authorList>
    </citation>
    <scope>NUCLEOTIDE SEQUENCE [LARGE SCALE GENOMIC DNA]</scope>
    <source>
        <strain evidence="8 9">JCM 13004</strain>
    </source>
</reference>
<evidence type="ECO:0000313" key="8">
    <source>
        <dbReference type="EMBL" id="GAA1241857.1"/>
    </source>
</evidence>
<dbReference type="Gene3D" id="1.10.540.10">
    <property type="entry name" value="Acyl-CoA dehydrogenase/oxidase, N-terminal domain"/>
    <property type="match status" value="1"/>
</dbReference>